<evidence type="ECO:0000256" key="12">
    <source>
        <dbReference type="ARBA" id="ARBA00023236"/>
    </source>
</evidence>
<evidence type="ECO:0000313" key="18">
    <source>
        <dbReference type="Proteomes" id="UP000294575"/>
    </source>
</evidence>
<dbReference type="RefSeq" id="WP_101496858.1">
    <property type="nucleotide sequence ID" value="NZ_LNJZ01000007.1"/>
</dbReference>
<keyword evidence="11 13" id="KW-0234">DNA repair</keyword>
<dbReference type="InterPro" id="IPR006199">
    <property type="entry name" value="LexA_DNA-bd_dom"/>
</dbReference>
<dbReference type="GO" id="GO:0004252">
    <property type="term" value="F:serine-type endopeptidase activity"/>
    <property type="evidence" value="ECO:0007669"/>
    <property type="project" value="UniProtKB-UniRule"/>
</dbReference>
<keyword evidence="5 13" id="KW-0227">DNA damage</keyword>
<feature type="DNA-binding region" description="H-T-H motif" evidence="13">
    <location>
        <begin position="28"/>
        <end position="48"/>
    </location>
</feature>
<dbReference type="EMBL" id="SNYK01000001">
    <property type="protein sequence ID" value="TDQ40161.1"/>
    <property type="molecule type" value="Genomic_DNA"/>
</dbReference>
<dbReference type="Pfam" id="PF01726">
    <property type="entry name" value="LexA_DNA_bind"/>
    <property type="match status" value="1"/>
</dbReference>
<sequence>MSKLTKRQGEILDFLKDWIDEHGYPPTRIEIAQALGFKSPNAAEDHLKALARKGAIEMISGASRGIRVIDAEAGDVTPPASDSELPVIGRVAAGSPILAQQHIDNTCPVSPDLFKPRAHYLLQVRGQSMKDAGILDGDLLAVHITREARNGQLVVARLDDEVTVKRYQRKGNTVWLMPENSDFEPIEVDLENQQLVIEGLGVGVIRR</sequence>
<dbReference type="InterPro" id="IPR036390">
    <property type="entry name" value="WH_DNA-bd_sf"/>
</dbReference>
<dbReference type="InterPro" id="IPR036388">
    <property type="entry name" value="WH-like_DNA-bd_sf"/>
</dbReference>
<dbReference type="AlphaFoldDB" id="A0A4R6U2G8"/>
<keyword evidence="9 13" id="KW-0238">DNA-binding</keyword>
<dbReference type="GO" id="GO:0006508">
    <property type="term" value="P:proteolysis"/>
    <property type="evidence" value="ECO:0007669"/>
    <property type="project" value="InterPro"/>
</dbReference>
<dbReference type="GO" id="GO:0006281">
    <property type="term" value="P:DNA repair"/>
    <property type="evidence" value="ECO:0007669"/>
    <property type="project" value="UniProtKB-UniRule"/>
</dbReference>
<comment type="similarity">
    <text evidence="1 13 14">Belongs to the peptidase S24 family.</text>
</comment>
<dbReference type="EC" id="3.4.21.88" evidence="13"/>
<dbReference type="Gene3D" id="1.10.10.10">
    <property type="entry name" value="Winged helix-like DNA-binding domain superfamily/Winged helix DNA-binding domain"/>
    <property type="match status" value="1"/>
</dbReference>
<evidence type="ECO:0000256" key="10">
    <source>
        <dbReference type="ARBA" id="ARBA00023163"/>
    </source>
</evidence>
<dbReference type="FunFam" id="2.10.109.10:FF:000001">
    <property type="entry name" value="LexA repressor"/>
    <property type="match status" value="1"/>
</dbReference>
<dbReference type="InterPro" id="IPR015927">
    <property type="entry name" value="Peptidase_S24_S26A/B/C"/>
</dbReference>
<dbReference type="HAMAP" id="MF_00015">
    <property type="entry name" value="LexA"/>
    <property type="match status" value="1"/>
</dbReference>
<dbReference type="InterPro" id="IPR006200">
    <property type="entry name" value="LexA"/>
</dbReference>
<comment type="catalytic activity">
    <reaction evidence="13">
        <text>Hydrolysis of Ala-|-Gly bond in repressor LexA.</text>
        <dbReference type="EC" id="3.4.21.88"/>
    </reaction>
</comment>
<dbReference type="SUPFAM" id="SSF51306">
    <property type="entry name" value="LexA/Signal peptidase"/>
    <property type="match status" value="1"/>
</dbReference>
<evidence type="ECO:0000256" key="13">
    <source>
        <dbReference type="HAMAP-Rule" id="MF_00015"/>
    </source>
</evidence>
<reference evidence="17 18" key="1">
    <citation type="submission" date="2019-03" db="EMBL/GenBank/DDBJ databases">
        <title>Genomic Encyclopedia of Type Strains, Phase IV (KMG-IV): sequencing the most valuable type-strain genomes for metagenomic binning, comparative biology and taxonomic classification.</title>
        <authorList>
            <person name="Goeker M."/>
        </authorList>
    </citation>
    <scope>NUCLEOTIDE SEQUENCE [LARGE SCALE GENOMIC DNA]</scope>
    <source>
        <strain evidence="17 18">DSM 28679</strain>
    </source>
</reference>
<dbReference type="GO" id="GO:0009432">
    <property type="term" value="P:SOS response"/>
    <property type="evidence" value="ECO:0007669"/>
    <property type="project" value="UniProtKB-UniRule"/>
</dbReference>
<keyword evidence="3 13" id="KW-0678">Repressor</keyword>
<dbReference type="InterPro" id="IPR039418">
    <property type="entry name" value="LexA-like"/>
</dbReference>
<evidence type="ECO:0000256" key="5">
    <source>
        <dbReference type="ARBA" id="ARBA00022763"/>
    </source>
</evidence>
<dbReference type="PANTHER" id="PTHR33516:SF2">
    <property type="entry name" value="LEXA REPRESSOR-RELATED"/>
    <property type="match status" value="1"/>
</dbReference>
<dbReference type="GO" id="GO:0045892">
    <property type="term" value="P:negative regulation of DNA-templated transcription"/>
    <property type="evidence" value="ECO:0007669"/>
    <property type="project" value="UniProtKB-UniRule"/>
</dbReference>
<evidence type="ECO:0000256" key="1">
    <source>
        <dbReference type="ARBA" id="ARBA00007484"/>
    </source>
</evidence>
<keyword evidence="18" id="KW-1185">Reference proteome</keyword>
<keyword evidence="10 13" id="KW-0804">Transcription</keyword>
<dbReference type="Pfam" id="PF00717">
    <property type="entry name" value="Peptidase_S24"/>
    <property type="match status" value="1"/>
</dbReference>
<comment type="function">
    <text evidence="13">Represses a number of genes involved in the response to DNA damage (SOS response), including recA and lexA. In the presence of single-stranded DNA, RecA interacts with LexA causing an autocatalytic cleavage which disrupts the DNA-binding part of LexA, leading to derepression of the SOS regulon and eventually DNA repair.</text>
</comment>
<evidence type="ECO:0000256" key="2">
    <source>
        <dbReference type="ARBA" id="ARBA00011738"/>
    </source>
</evidence>
<dbReference type="Gene3D" id="2.10.109.10">
    <property type="entry name" value="Umud Fragment, subunit A"/>
    <property type="match status" value="1"/>
</dbReference>
<comment type="subunit">
    <text evidence="2 13">Homodimer.</text>
</comment>
<feature type="domain" description="Peptidase S24/S26A/S26B/S26C" evidence="15">
    <location>
        <begin position="86"/>
        <end position="199"/>
    </location>
</feature>
<feature type="active site" description="For autocatalytic cleavage activity" evidence="13">
    <location>
        <position position="165"/>
    </location>
</feature>
<evidence type="ECO:0000259" key="15">
    <source>
        <dbReference type="Pfam" id="PF00717"/>
    </source>
</evidence>
<evidence type="ECO:0000256" key="7">
    <source>
        <dbReference type="ARBA" id="ARBA00022813"/>
    </source>
</evidence>
<evidence type="ECO:0000256" key="9">
    <source>
        <dbReference type="ARBA" id="ARBA00023125"/>
    </source>
</evidence>
<evidence type="ECO:0000256" key="6">
    <source>
        <dbReference type="ARBA" id="ARBA00022801"/>
    </source>
</evidence>
<dbReference type="InterPro" id="IPR036286">
    <property type="entry name" value="LexA/Signal_pep-like_sf"/>
</dbReference>
<keyword evidence="8 13" id="KW-0805">Transcription regulation</keyword>
<dbReference type="GO" id="GO:0003677">
    <property type="term" value="F:DNA binding"/>
    <property type="evidence" value="ECO:0007669"/>
    <property type="project" value="UniProtKB-UniRule"/>
</dbReference>
<dbReference type="FunFam" id="1.10.10.10:FF:000009">
    <property type="entry name" value="LexA repressor"/>
    <property type="match status" value="1"/>
</dbReference>
<name>A0A4R6U2G8_9GAMM</name>
<dbReference type="PRINTS" id="PR00726">
    <property type="entry name" value="LEXASERPTASE"/>
</dbReference>
<dbReference type="GO" id="GO:0006260">
    <property type="term" value="P:DNA replication"/>
    <property type="evidence" value="ECO:0007669"/>
    <property type="project" value="UniProtKB-UniRule"/>
</dbReference>
<dbReference type="CDD" id="cd06529">
    <property type="entry name" value="S24_LexA-like"/>
    <property type="match status" value="1"/>
</dbReference>
<keyword evidence="4 13" id="KW-0235">DNA replication</keyword>
<feature type="active site" description="For autocatalytic cleavage activity" evidence="13">
    <location>
        <position position="128"/>
    </location>
</feature>
<dbReference type="InterPro" id="IPR050077">
    <property type="entry name" value="LexA_repressor"/>
</dbReference>
<evidence type="ECO:0000256" key="3">
    <source>
        <dbReference type="ARBA" id="ARBA00022491"/>
    </source>
</evidence>
<keyword evidence="12 13" id="KW-0742">SOS response</keyword>
<dbReference type="NCBIfam" id="TIGR00498">
    <property type="entry name" value="lexA"/>
    <property type="match status" value="1"/>
</dbReference>
<comment type="caution">
    <text evidence="17">The sequence shown here is derived from an EMBL/GenBank/DDBJ whole genome shotgun (WGS) entry which is preliminary data.</text>
</comment>
<feature type="domain" description="LexA repressor DNA-binding" evidence="16">
    <location>
        <begin position="1"/>
        <end position="65"/>
    </location>
</feature>
<evidence type="ECO:0000256" key="4">
    <source>
        <dbReference type="ARBA" id="ARBA00022705"/>
    </source>
</evidence>
<dbReference type="PANTHER" id="PTHR33516">
    <property type="entry name" value="LEXA REPRESSOR"/>
    <property type="match status" value="1"/>
</dbReference>
<gene>
    <name evidence="13" type="primary">lexA</name>
    <name evidence="17" type="ORF">DFQ45_101296</name>
</gene>
<proteinExistence type="inferred from homology"/>
<evidence type="ECO:0000259" key="16">
    <source>
        <dbReference type="Pfam" id="PF01726"/>
    </source>
</evidence>
<accession>A0A4R6U2G8</accession>
<organism evidence="17 18">
    <name type="scientific">Thiopseudomonas denitrificans</name>
    <dbReference type="NCBI Taxonomy" id="1501432"/>
    <lineage>
        <taxon>Bacteria</taxon>
        <taxon>Pseudomonadati</taxon>
        <taxon>Pseudomonadota</taxon>
        <taxon>Gammaproteobacteria</taxon>
        <taxon>Pseudomonadales</taxon>
        <taxon>Pseudomonadaceae</taxon>
        <taxon>Thiopseudomonas</taxon>
    </lineage>
</organism>
<dbReference type="OrthoDB" id="9802364at2"/>
<evidence type="ECO:0000256" key="14">
    <source>
        <dbReference type="RuleBase" id="RU003991"/>
    </source>
</evidence>
<dbReference type="InterPro" id="IPR006197">
    <property type="entry name" value="Peptidase_S24_LexA"/>
</dbReference>
<keyword evidence="6 13" id="KW-0378">Hydrolase</keyword>
<dbReference type="SUPFAM" id="SSF46785">
    <property type="entry name" value="Winged helix' DNA-binding domain"/>
    <property type="match status" value="1"/>
</dbReference>
<evidence type="ECO:0000256" key="11">
    <source>
        <dbReference type="ARBA" id="ARBA00023204"/>
    </source>
</evidence>
<protein>
    <recommendedName>
        <fullName evidence="13">LexA repressor</fullName>
        <ecNumber evidence="13">3.4.21.88</ecNumber>
    </recommendedName>
</protein>
<evidence type="ECO:0000256" key="8">
    <source>
        <dbReference type="ARBA" id="ARBA00023015"/>
    </source>
</evidence>
<feature type="site" description="Cleavage; by autolysis" evidence="13">
    <location>
        <begin position="93"/>
        <end position="94"/>
    </location>
</feature>
<evidence type="ECO:0000313" key="17">
    <source>
        <dbReference type="EMBL" id="TDQ40161.1"/>
    </source>
</evidence>
<dbReference type="Proteomes" id="UP000294575">
    <property type="component" value="Unassembled WGS sequence"/>
</dbReference>
<keyword evidence="7 13" id="KW-0068">Autocatalytic cleavage</keyword>